<dbReference type="InterPro" id="IPR041938">
    <property type="entry name" value="Hist-Lys_N-MTase_N"/>
</dbReference>
<keyword evidence="9" id="KW-0949">S-adenosyl-L-methionine</keyword>
<keyword evidence="10" id="KW-0156">Chromatin regulator</keyword>
<feature type="compositionally biased region" description="Basic residues" evidence="15">
    <location>
        <begin position="705"/>
        <end position="721"/>
    </location>
</feature>
<keyword evidence="6" id="KW-0158">Chromosome</keyword>
<evidence type="ECO:0000256" key="1">
    <source>
        <dbReference type="ARBA" id="ARBA00001984"/>
    </source>
</evidence>
<gene>
    <name evidence="17" type="ORF">NKR19_g2115</name>
</gene>
<dbReference type="PROSITE" id="PS50280">
    <property type="entry name" value="SET"/>
    <property type="match status" value="1"/>
</dbReference>
<dbReference type="GO" id="GO:0140943">
    <property type="term" value="F:histone H4K20 trimethyltransferase activity"/>
    <property type="evidence" value="ECO:0007669"/>
    <property type="project" value="UniProtKB-EC"/>
</dbReference>
<accession>A0AA38S622</accession>
<dbReference type="Gene3D" id="2.170.270.10">
    <property type="entry name" value="SET domain"/>
    <property type="match status" value="1"/>
</dbReference>
<comment type="caution">
    <text evidence="17">The sequence shown here is derived from an EMBL/GenBank/DDBJ whole genome shotgun (WGS) entry which is preliminary data.</text>
</comment>
<feature type="region of interest" description="Disordered" evidence="15">
    <location>
        <begin position="532"/>
        <end position="589"/>
    </location>
</feature>
<feature type="compositionally biased region" description="Low complexity" evidence="15">
    <location>
        <begin position="319"/>
        <end position="335"/>
    </location>
</feature>
<organism evidence="17 18">
    <name type="scientific">Coniochaeta hoffmannii</name>
    <dbReference type="NCBI Taxonomy" id="91930"/>
    <lineage>
        <taxon>Eukaryota</taxon>
        <taxon>Fungi</taxon>
        <taxon>Dikarya</taxon>
        <taxon>Ascomycota</taxon>
        <taxon>Pezizomycotina</taxon>
        <taxon>Sordariomycetes</taxon>
        <taxon>Sordariomycetidae</taxon>
        <taxon>Coniochaetales</taxon>
        <taxon>Coniochaetaceae</taxon>
        <taxon>Coniochaeta</taxon>
    </lineage>
</organism>
<dbReference type="Pfam" id="PF00856">
    <property type="entry name" value="SET"/>
    <property type="match status" value="1"/>
</dbReference>
<reference evidence="17" key="1">
    <citation type="submission" date="2022-07" db="EMBL/GenBank/DDBJ databases">
        <title>Fungi with potential for degradation of polypropylene.</title>
        <authorList>
            <person name="Gostincar C."/>
        </authorList>
    </citation>
    <scope>NUCLEOTIDE SEQUENCE</scope>
    <source>
        <strain evidence="17">EXF-13287</strain>
    </source>
</reference>
<evidence type="ECO:0000259" key="16">
    <source>
        <dbReference type="PROSITE" id="PS50280"/>
    </source>
</evidence>
<feature type="region of interest" description="Disordered" evidence="15">
    <location>
        <begin position="290"/>
        <end position="425"/>
    </location>
</feature>
<comment type="function">
    <text evidence="1">Histone methyltransferase that trimethylates 'Lys-20' of histone H4 to form H4K20me3.</text>
</comment>
<evidence type="ECO:0000256" key="11">
    <source>
        <dbReference type="ARBA" id="ARBA00023242"/>
    </source>
</evidence>
<dbReference type="InterPro" id="IPR039977">
    <property type="entry name" value="Suv4-20/Set9"/>
</dbReference>
<dbReference type="PANTHER" id="PTHR12977">
    <property type="entry name" value="SUPPRESSOR OF VARIEGATION 4-20-RELATED"/>
    <property type="match status" value="1"/>
</dbReference>
<keyword evidence="11" id="KW-0539">Nucleus</keyword>
<feature type="compositionally biased region" description="Low complexity" evidence="15">
    <location>
        <begin position="407"/>
        <end position="418"/>
    </location>
</feature>
<dbReference type="Gene3D" id="1.10.10.1700">
    <property type="entry name" value="Histone-lysine N-methyltransferase"/>
    <property type="match status" value="1"/>
</dbReference>
<dbReference type="GO" id="GO:0005694">
    <property type="term" value="C:chromosome"/>
    <property type="evidence" value="ECO:0007669"/>
    <property type="project" value="UniProtKB-SubCell"/>
</dbReference>
<feature type="domain" description="SET" evidence="16">
    <location>
        <begin position="117"/>
        <end position="231"/>
    </location>
</feature>
<evidence type="ECO:0000256" key="15">
    <source>
        <dbReference type="SAM" id="MobiDB-lite"/>
    </source>
</evidence>
<dbReference type="SMART" id="SM00317">
    <property type="entry name" value="SET"/>
    <property type="match status" value="1"/>
</dbReference>
<comment type="subcellular location">
    <subcellularLocation>
        <location evidence="3">Chromosome</location>
    </subcellularLocation>
    <subcellularLocation>
        <location evidence="2">Nucleus</location>
    </subcellularLocation>
</comment>
<keyword evidence="8" id="KW-0808">Transferase</keyword>
<evidence type="ECO:0000256" key="7">
    <source>
        <dbReference type="ARBA" id="ARBA00022603"/>
    </source>
</evidence>
<evidence type="ECO:0000256" key="5">
    <source>
        <dbReference type="ARBA" id="ARBA00015413"/>
    </source>
</evidence>
<evidence type="ECO:0000256" key="12">
    <source>
        <dbReference type="ARBA" id="ARBA00024057"/>
    </source>
</evidence>
<evidence type="ECO:0000256" key="10">
    <source>
        <dbReference type="ARBA" id="ARBA00022853"/>
    </source>
</evidence>
<sequence length="758" mass="84025">MPSRTSTPMAKRQQLTLAQLAAYDDILTDALVDHTYYWTTVPKNRTTYHPSRGVREEEISKLIQQHIILDEDLKTAEEKLLATDGLRKFCNSLRTPKEKEDFKAHLRRYMSIYLPSCPFEVNASNRYTIVSYEASITARQYIKRNETIKYLAGIQVVITPEEEAEMALRKKDFSLVVSSRTKSTSIFMGPARLCNHDCDANARLVTRGQAGIEIIACRDIEVGEEITVTYGENYFGEDNCECLCATCEANLANGWKPEDGNVVVERSVEDDSASGARAYALRRRRRDASTCDVASRSSSATPELRPRIAKRSRTSRSFLGGPAPTAGSAAPGLAPSPSPLKRKQDMGSLATPPVTPAKRQKLSETRYEVVPVGPSPDSSRDSSEPEVAQESALSEISNGDGVLTDATTPTPGEETPGPIIFSPTPTRLERPIEVLKQEHTAEADVVQHVSRQIPEYVGEQANTTVIQTESPPSSQPVVETIGVSLTIFATPPSVVRGPEAMTVAFLDNQETPTKGRSPAHSPSPAEVELLPSTVLEAPPPATPTDPPKRRPGRPRKSESQPKHSRAPPVPKRSASASPPPKGPRQRIPGDYTLTPLLLAEPEMAWIHCKNCNTAFVQKDAYFTKANCPRCERHSKLYGYVWPKTQPAGEWDDEERILDHREVHRFLDPEEEAKVRGRQYAWAKMKEQQQQALEEEEMGTIVAKRPRGRVGGFKGKRGKKKKGVEDDEWEFRASETPDVDSSGLRRSGRARRVSVRLST</sequence>
<protein>
    <recommendedName>
        <fullName evidence="5">Histone-lysine N-methyltransferase SET9</fullName>
        <ecNumber evidence="12">2.1.1.372</ecNumber>
    </recommendedName>
    <alternativeName>
        <fullName evidence="4">Histone-lysine N-methyltransferase set9</fullName>
    </alternativeName>
    <alternativeName>
        <fullName evidence="13">SET domain protein 9</fullName>
    </alternativeName>
</protein>
<evidence type="ECO:0000256" key="3">
    <source>
        <dbReference type="ARBA" id="ARBA00004286"/>
    </source>
</evidence>
<evidence type="ECO:0000256" key="8">
    <source>
        <dbReference type="ARBA" id="ARBA00022679"/>
    </source>
</evidence>
<dbReference type="GO" id="GO:0005634">
    <property type="term" value="C:nucleus"/>
    <property type="evidence" value="ECO:0007669"/>
    <property type="project" value="UniProtKB-SubCell"/>
</dbReference>
<keyword evidence="7" id="KW-0489">Methyltransferase</keyword>
<dbReference type="GO" id="GO:0032259">
    <property type="term" value="P:methylation"/>
    <property type="evidence" value="ECO:0007669"/>
    <property type="project" value="UniProtKB-KW"/>
</dbReference>
<evidence type="ECO:0000256" key="4">
    <source>
        <dbReference type="ARBA" id="ARBA00014232"/>
    </source>
</evidence>
<evidence type="ECO:0000256" key="6">
    <source>
        <dbReference type="ARBA" id="ARBA00022454"/>
    </source>
</evidence>
<dbReference type="CDD" id="cd10524">
    <property type="entry name" value="SET_Suv4-20-like"/>
    <property type="match status" value="1"/>
</dbReference>
<evidence type="ECO:0000313" key="18">
    <source>
        <dbReference type="Proteomes" id="UP001174691"/>
    </source>
</evidence>
<comment type="catalytic activity">
    <reaction evidence="14">
        <text>L-lysyl(20)-[histone H4] + 3 S-adenosyl-L-methionine = N(6),N(6),N(6)-trimethyl-L-lysyl(20)-[histone H4] + 3 S-adenosyl-L-homocysteine + 3 H(+)</text>
        <dbReference type="Rhea" id="RHEA:64456"/>
        <dbReference type="Rhea" id="RHEA-COMP:15554"/>
        <dbReference type="Rhea" id="RHEA-COMP:15998"/>
        <dbReference type="ChEBI" id="CHEBI:15378"/>
        <dbReference type="ChEBI" id="CHEBI:29969"/>
        <dbReference type="ChEBI" id="CHEBI:57856"/>
        <dbReference type="ChEBI" id="CHEBI:59789"/>
        <dbReference type="ChEBI" id="CHEBI:61961"/>
        <dbReference type="EC" id="2.1.1.372"/>
    </reaction>
</comment>
<evidence type="ECO:0000256" key="9">
    <source>
        <dbReference type="ARBA" id="ARBA00022691"/>
    </source>
</evidence>
<evidence type="ECO:0000256" key="2">
    <source>
        <dbReference type="ARBA" id="ARBA00004123"/>
    </source>
</evidence>
<proteinExistence type="predicted"/>
<evidence type="ECO:0000313" key="17">
    <source>
        <dbReference type="EMBL" id="KAJ9161553.1"/>
    </source>
</evidence>
<dbReference type="EMBL" id="JANBVN010000021">
    <property type="protein sequence ID" value="KAJ9161553.1"/>
    <property type="molecule type" value="Genomic_DNA"/>
</dbReference>
<dbReference type="SUPFAM" id="SSF82199">
    <property type="entry name" value="SET domain"/>
    <property type="match status" value="1"/>
</dbReference>
<dbReference type="PANTHER" id="PTHR12977:SF4">
    <property type="entry name" value="HISTONE-LYSINE N-METHYLTRANSFERASE KMT5B"/>
    <property type="match status" value="1"/>
</dbReference>
<keyword evidence="18" id="KW-1185">Reference proteome</keyword>
<dbReference type="InterPro" id="IPR046341">
    <property type="entry name" value="SET_dom_sf"/>
</dbReference>
<feature type="region of interest" description="Disordered" evidence="15">
    <location>
        <begin position="705"/>
        <end position="758"/>
    </location>
</feature>
<evidence type="ECO:0000256" key="13">
    <source>
        <dbReference type="ARBA" id="ARBA00030653"/>
    </source>
</evidence>
<dbReference type="AlphaFoldDB" id="A0AA38S622"/>
<name>A0AA38S622_9PEZI</name>
<dbReference type="EC" id="2.1.1.372" evidence="12"/>
<evidence type="ECO:0000256" key="14">
    <source>
        <dbReference type="ARBA" id="ARBA00048081"/>
    </source>
</evidence>
<feature type="compositionally biased region" description="Basic residues" evidence="15">
    <location>
        <begin position="745"/>
        <end position="758"/>
    </location>
</feature>
<dbReference type="InterPro" id="IPR001214">
    <property type="entry name" value="SET_dom"/>
</dbReference>
<feature type="compositionally biased region" description="Low complexity" evidence="15">
    <location>
        <begin position="368"/>
        <end position="377"/>
    </location>
</feature>
<dbReference type="InterPro" id="IPR025783">
    <property type="entry name" value="Set9_fungi"/>
</dbReference>
<dbReference type="Proteomes" id="UP001174691">
    <property type="component" value="Unassembled WGS sequence"/>
</dbReference>
<dbReference type="PROSITE" id="PS51567">
    <property type="entry name" value="SAM_MT43_SUVAR420_1"/>
    <property type="match status" value="1"/>
</dbReference>